<keyword evidence="3" id="KW-1133">Transmembrane helix</keyword>
<keyword evidence="5" id="KW-1185">Reference proteome</keyword>
<dbReference type="PANTHER" id="PTHR37313">
    <property type="entry name" value="UPF0749 PROTEIN RV1825"/>
    <property type="match status" value="1"/>
</dbReference>
<comment type="caution">
    <text evidence="4">The sequence shown here is derived from an EMBL/GenBank/DDBJ whole genome shotgun (WGS) entry which is preliminary data.</text>
</comment>
<protein>
    <submittedName>
        <fullName evidence="4">DUF881 domain-containing protein</fullName>
    </submittedName>
</protein>
<keyword evidence="3" id="KW-0812">Transmembrane</keyword>
<organism evidence="4 5">
    <name type="scientific">Antrihabitans stalagmiti</name>
    <dbReference type="NCBI Taxonomy" id="2799499"/>
    <lineage>
        <taxon>Bacteria</taxon>
        <taxon>Bacillati</taxon>
        <taxon>Actinomycetota</taxon>
        <taxon>Actinomycetes</taxon>
        <taxon>Mycobacteriales</taxon>
        <taxon>Nocardiaceae</taxon>
        <taxon>Antrihabitans</taxon>
    </lineage>
</organism>
<dbReference type="PANTHER" id="PTHR37313:SF2">
    <property type="entry name" value="UPF0749 PROTEIN YLXX"/>
    <property type="match status" value="1"/>
</dbReference>
<keyword evidence="3" id="KW-0472">Membrane</keyword>
<accession>A0A934NMM2</accession>
<evidence type="ECO:0000256" key="3">
    <source>
        <dbReference type="SAM" id="Phobius"/>
    </source>
</evidence>
<dbReference type="Gene3D" id="3.30.70.1880">
    <property type="entry name" value="Protein of unknown function DUF881"/>
    <property type="match status" value="1"/>
</dbReference>
<reference evidence="4" key="1">
    <citation type="submission" date="2020-12" db="EMBL/GenBank/DDBJ databases">
        <title>Antrihabitans popcorni sp. nov. and Antrihabitans auranticaus sp. nov., isolated from a larva cave.</title>
        <authorList>
            <person name="Lee S.D."/>
            <person name="Kim I.S."/>
        </authorList>
    </citation>
    <scope>NUCLEOTIDE SEQUENCE</scope>
    <source>
        <strain evidence="4">YC3-6</strain>
    </source>
</reference>
<evidence type="ECO:0000256" key="2">
    <source>
        <dbReference type="SAM" id="Coils"/>
    </source>
</evidence>
<dbReference type="Proteomes" id="UP000655868">
    <property type="component" value="Unassembled WGS sequence"/>
</dbReference>
<dbReference type="RefSeq" id="WP_199702863.1">
    <property type="nucleotide sequence ID" value="NZ_JAEMNV010000001.1"/>
</dbReference>
<evidence type="ECO:0000313" key="4">
    <source>
        <dbReference type="EMBL" id="MBJ8337999.1"/>
    </source>
</evidence>
<dbReference type="AlphaFoldDB" id="A0A934NMM2"/>
<evidence type="ECO:0000256" key="1">
    <source>
        <dbReference type="ARBA" id="ARBA00009108"/>
    </source>
</evidence>
<feature type="transmembrane region" description="Helical" evidence="3">
    <location>
        <begin position="21"/>
        <end position="41"/>
    </location>
</feature>
<dbReference type="Pfam" id="PF05949">
    <property type="entry name" value="DUF881"/>
    <property type="match status" value="1"/>
</dbReference>
<sequence>MSEQVEPGKHEFREAPRPRRTQLVFTILAFLLVAALGVAIATQVRGTGSGDSLDSARPADLLVVLDTLNRREASLRQEIAELQRTVDAVQNSGSSAALEEARARLRALTIAVGTVGAVGPGLELRIEDPQGRVDADVLLATVQELRGAGAEALQIGDSAGVLIRVGIDTWVSGTPGNIVVDGRALSAPYNLIAIGDAPTLAAAVNIPGGVADTVSRNGGKLQVRQSDEVTVTALREPKPRQYSQPGN</sequence>
<name>A0A934NMM2_9NOCA</name>
<dbReference type="InterPro" id="IPR010273">
    <property type="entry name" value="DUF881"/>
</dbReference>
<keyword evidence="2" id="KW-0175">Coiled coil</keyword>
<feature type="coiled-coil region" evidence="2">
    <location>
        <begin position="65"/>
        <end position="92"/>
    </location>
</feature>
<evidence type="ECO:0000313" key="5">
    <source>
        <dbReference type="Proteomes" id="UP000655868"/>
    </source>
</evidence>
<dbReference type="EMBL" id="JAEMNV010000001">
    <property type="protein sequence ID" value="MBJ8337999.1"/>
    <property type="molecule type" value="Genomic_DNA"/>
</dbReference>
<gene>
    <name evidence="4" type="ORF">JGU71_03780</name>
</gene>
<comment type="similarity">
    <text evidence="1">Belongs to the UPF0749 family.</text>
</comment>
<proteinExistence type="inferred from homology"/>
<dbReference type="GO" id="GO:0005886">
    <property type="term" value="C:plasma membrane"/>
    <property type="evidence" value="ECO:0007669"/>
    <property type="project" value="TreeGrafter"/>
</dbReference>